<evidence type="ECO:0000256" key="1">
    <source>
        <dbReference type="SAM" id="MobiDB-lite"/>
    </source>
</evidence>
<feature type="compositionally biased region" description="Polar residues" evidence="1">
    <location>
        <begin position="7"/>
        <end position="31"/>
    </location>
</feature>
<reference evidence="2" key="1">
    <citation type="submission" date="2019-08" db="EMBL/GenBank/DDBJ databases">
        <authorList>
            <person name="Kucharzyk K."/>
            <person name="Murdoch R.W."/>
            <person name="Higgins S."/>
            <person name="Loffler F."/>
        </authorList>
    </citation>
    <scope>NUCLEOTIDE SEQUENCE</scope>
</reference>
<name>A0A645AA36_9ZZZZ</name>
<dbReference type="AlphaFoldDB" id="A0A645AA36"/>
<evidence type="ECO:0000313" key="2">
    <source>
        <dbReference type="EMBL" id="MPM50075.1"/>
    </source>
</evidence>
<organism evidence="2">
    <name type="scientific">bioreactor metagenome</name>
    <dbReference type="NCBI Taxonomy" id="1076179"/>
    <lineage>
        <taxon>unclassified sequences</taxon>
        <taxon>metagenomes</taxon>
        <taxon>ecological metagenomes</taxon>
    </lineage>
</organism>
<feature type="region of interest" description="Disordered" evidence="1">
    <location>
        <begin position="1"/>
        <end position="31"/>
    </location>
</feature>
<gene>
    <name evidence="2" type="ORF">SDC9_96809</name>
</gene>
<protein>
    <submittedName>
        <fullName evidence="2">Uncharacterized protein</fullName>
    </submittedName>
</protein>
<comment type="caution">
    <text evidence="2">The sequence shown here is derived from an EMBL/GenBank/DDBJ whole genome shotgun (WGS) entry which is preliminary data.</text>
</comment>
<accession>A0A645AA36</accession>
<sequence>MPLPTQPDRTSSFNFGTRNKQSATPISNATIGSPAKSKVAFKVPFPNGKLGKLAKDLQAINRIGTTIGAKEANTPGNLSK</sequence>
<proteinExistence type="predicted"/>
<dbReference type="EMBL" id="VSSQ01012801">
    <property type="protein sequence ID" value="MPM50075.1"/>
    <property type="molecule type" value="Genomic_DNA"/>
</dbReference>